<dbReference type="InterPro" id="IPR035979">
    <property type="entry name" value="RBD_domain_sf"/>
</dbReference>
<dbReference type="GO" id="GO:0003729">
    <property type="term" value="F:mRNA binding"/>
    <property type="evidence" value="ECO:0007669"/>
    <property type="project" value="TreeGrafter"/>
</dbReference>
<organism evidence="5">
    <name type="scientific">Camelus bactrianus</name>
    <name type="common">Bactrian camel</name>
    <dbReference type="NCBI Taxonomy" id="9837"/>
    <lineage>
        <taxon>Eukaryota</taxon>
        <taxon>Metazoa</taxon>
        <taxon>Chordata</taxon>
        <taxon>Craniata</taxon>
        <taxon>Vertebrata</taxon>
        <taxon>Euteleostomi</taxon>
        <taxon>Mammalia</taxon>
        <taxon>Eutheria</taxon>
        <taxon>Laurasiatheria</taxon>
        <taxon>Artiodactyla</taxon>
        <taxon>Tylopoda</taxon>
        <taxon>Camelidae</taxon>
        <taxon>Camelus</taxon>
    </lineage>
</organism>
<dbReference type="FunFam" id="3.30.70.330:FF:000025">
    <property type="entry name" value="RNA-binding protein Musashi homolog 2 isoform X1"/>
    <property type="match status" value="1"/>
</dbReference>
<dbReference type="SUPFAM" id="SSF54928">
    <property type="entry name" value="RNA-binding domain, RBD"/>
    <property type="match status" value="1"/>
</dbReference>
<gene>
    <name evidence="5" type="primary">MSI2</name>
</gene>
<evidence type="ECO:0000256" key="1">
    <source>
        <dbReference type="ARBA" id="ARBA00022737"/>
    </source>
</evidence>
<dbReference type="SMART" id="SM00360">
    <property type="entry name" value="RRM"/>
    <property type="match status" value="2"/>
</dbReference>
<dbReference type="AlphaFoldDB" id="A0A9W3FZT6"/>
<dbReference type="Pfam" id="PF00076">
    <property type="entry name" value="RRM_1"/>
    <property type="match status" value="2"/>
</dbReference>
<keyword evidence="1" id="KW-0677">Repeat</keyword>
<dbReference type="InterPro" id="IPR012677">
    <property type="entry name" value="Nucleotide-bd_a/b_plait_sf"/>
</dbReference>
<dbReference type="GO" id="GO:0007417">
    <property type="term" value="P:central nervous system development"/>
    <property type="evidence" value="ECO:0007669"/>
    <property type="project" value="TreeGrafter"/>
</dbReference>
<accession>A0A9W3FZT6</accession>
<sequence length="339" mass="36987">MADLTSVLTSVMFSPSSKMFIGGLSWQTSPDSLRDYFSKFGEIRECMVMRDPTTKRSRGFGFVTFADPASVDKVLGQPHHELDSKTIDPKVAFPRRAQPKEYGIFDVIDEQMVTRTKKIFVGGLSANTVVEDVKQYFEQFGKVEDAMLMFDKTTNRHREESAAVAEVEDTSPAGTAASFLLKEAQTLTPVCWQDLAQHFPSTSNPAPLGSLGSDLSSTPGVLKTTCVPLEPCPLLCREISVDLEAWPAGSQVGQTYGTHSGHTCPWEPGVGAEFLLLAAQWPPPALCPAPPRPSRSRHKRGPQLHLHGTSLCFFPLDICAWTSAAPWKSTPGTADSEPS</sequence>
<dbReference type="CTD" id="124540"/>
<dbReference type="RefSeq" id="XP_045369741.1">
    <property type="nucleotide sequence ID" value="XM_045513785.1"/>
</dbReference>
<dbReference type="PROSITE" id="PS50102">
    <property type="entry name" value="RRM"/>
    <property type="match status" value="2"/>
</dbReference>
<dbReference type="PANTHER" id="PTHR48032">
    <property type="entry name" value="RNA-BINDING PROTEIN MUSASHI HOMOLOG RBP6"/>
    <property type="match status" value="1"/>
</dbReference>
<evidence type="ECO:0000256" key="3">
    <source>
        <dbReference type="PROSITE-ProRule" id="PRU00176"/>
    </source>
</evidence>
<dbReference type="GO" id="GO:0005737">
    <property type="term" value="C:cytoplasm"/>
    <property type="evidence" value="ECO:0007669"/>
    <property type="project" value="TreeGrafter"/>
</dbReference>
<evidence type="ECO:0000259" key="4">
    <source>
        <dbReference type="PROSITE" id="PS50102"/>
    </source>
</evidence>
<protein>
    <submittedName>
        <fullName evidence="5">RNA-binding protein Musashi homolog 2 isoform X4</fullName>
    </submittedName>
</protein>
<evidence type="ECO:0000313" key="5">
    <source>
        <dbReference type="RefSeq" id="XP_045369741.1"/>
    </source>
</evidence>
<feature type="domain" description="RRM" evidence="4">
    <location>
        <begin position="117"/>
        <end position="186"/>
    </location>
</feature>
<evidence type="ECO:0000256" key="2">
    <source>
        <dbReference type="ARBA" id="ARBA00022884"/>
    </source>
</evidence>
<reference evidence="5" key="1">
    <citation type="submission" date="2025-08" db="UniProtKB">
        <authorList>
            <consortium name="RefSeq"/>
        </authorList>
    </citation>
    <scope>IDENTIFICATION</scope>
    <source>
        <tissue evidence="5">Blood</tissue>
    </source>
</reference>
<keyword evidence="2 3" id="KW-0694">RNA-binding</keyword>
<dbReference type="PANTHER" id="PTHR48032:SF10">
    <property type="entry name" value="RNA-BINDING PROTEIN MUSASHI HOMOLOG 2"/>
    <property type="match status" value="1"/>
</dbReference>
<dbReference type="InterPro" id="IPR000504">
    <property type="entry name" value="RRM_dom"/>
</dbReference>
<dbReference type="GO" id="GO:0006417">
    <property type="term" value="P:regulation of translation"/>
    <property type="evidence" value="ECO:0007669"/>
    <property type="project" value="TreeGrafter"/>
</dbReference>
<proteinExistence type="predicted"/>
<feature type="domain" description="RRM" evidence="4">
    <location>
        <begin position="17"/>
        <end position="99"/>
    </location>
</feature>
<dbReference type="Gene3D" id="3.30.70.330">
    <property type="match status" value="2"/>
</dbReference>
<name>A0A9W3FZT6_CAMBA</name>